<dbReference type="EMBL" id="SRXW01000002">
    <property type="protein sequence ID" value="TGY88946.1"/>
    <property type="molecule type" value="Genomic_DNA"/>
</dbReference>
<organism evidence="2 3">
    <name type="scientific">Marinicauda algicola</name>
    <dbReference type="NCBI Taxonomy" id="2029849"/>
    <lineage>
        <taxon>Bacteria</taxon>
        <taxon>Pseudomonadati</taxon>
        <taxon>Pseudomonadota</taxon>
        <taxon>Alphaproteobacteria</taxon>
        <taxon>Maricaulales</taxon>
        <taxon>Maricaulaceae</taxon>
        <taxon>Marinicauda</taxon>
    </lineage>
</organism>
<protein>
    <submittedName>
        <fullName evidence="2">Uncharacterized protein</fullName>
    </submittedName>
</protein>
<comment type="caution">
    <text evidence="2">The sequence shown here is derived from an EMBL/GenBank/DDBJ whole genome shotgun (WGS) entry which is preliminary data.</text>
</comment>
<name>A0A4S2H0E0_9PROT</name>
<dbReference type="Proteomes" id="UP000308054">
    <property type="component" value="Unassembled WGS sequence"/>
</dbReference>
<proteinExistence type="predicted"/>
<keyword evidence="3" id="KW-1185">Reference proteome</keyword>
<feature type="region of interest" description="Disordered" evidence="1">
    <location>
        <begin position="186"/>
        <end position="211"/>
    </location>
</feature>
<sequence length="403" mass="43197">MLELIAALAMQETAVPDGLRAECVLNVQTRRDRLRSIAAACPEDAPDADRLQDYADRLVARIELPTAAPPGSWIKSRIELVWSGGQWALPEPVILLRTPPHFPPSAARRGIQATCSGIALFDGAGRPYEVDVHCRRAGPEGLGEPTTLFVEAVTEAVNAHRWLVPLRAERGCDRVNMTFQLAGQAETPEEISVPEVPTCPNRAADPTSSRDMPLQADCRLLVHAQDRESRVPERFEAVCPADVPESDALQAAADAALGAVDLALDLPDGAGVETAPAIGYRFEPGEGWQPEAGQVVIRVIPRFPARAVARGARHMLCAAALRPDAAGVPRSPDVACLSNVGAHNPLLEREMRAAAQSMRLLPVGYGYCLDDQSYVSASVVGESRTASMPDPARLPNLCEAEDA</sequence>
<reference evidence="2 3" key="1">
    <citation type="journal article" date="2017" name="Int. J. Syst. Evol. Microbiol.">
        <title>Marinicauda algicola sp. nov., isolated from a marine red alga Rhodosorus marinus.</title>
        <authorList>
            <person name="Jeong S.E."/>
            <person name="Jeon S.H."/>
            <person name="Chun B.H."/>
            <person name="Kim D.W."/>
            <person name="Jeon C.O."/>
        </authorList>
    </citation>
    <scope>NUCLEOTIDE SEQUENCE [LARGE SCALE GENOMIC DNA]</scope>
    <source>
        <strain evidence="2 3">JCM 31718</strain>
    </source>
</reference>
<gene>
    <name evidence="2" type="ORF">E5163_07375</name>
</gene>
<evidence type="ECO:0000313" key="3">
    <source>
        <dbReference type="Proteomes" id="UP000308054"/>
    </source>
</evidence>
<accession>A0A4S2H0E0</accession>
<dbReference type="RefSeq" id="WP_135995486.1">
    <property type="nucleotide sequence ID" value="NZ_CP071057.1"/>
</dbReference>
<dbReference type="OrthoDB" id="9971741at2"/>
<dbReference type="AlphaFoldDB" id="A0A4S2H0E0"/>
<evidence type="ECO:0000256" key="1">
    <source>
        <dbReference type="SAM" id="MobiDB-lite"/>
    </source>
</evidence>
<evidence type="ECO:0000313" key="2">
    <source>
        <dbReference type="EMBL" id="TGY88946.1"/>
    </source>
</evidence>